<reference evidence="1 2" key="1">
    <citation type="journal article" date="2019" name="PLoS Negl. Trop. Dis.">
        <title>Whole genome sequencing of Entamoeba nuttalli reveals mammalian host-related molecular signatures and a novel octapeptide-repeat surface protein.</title>
        <authorList>
            <person name="Tanaka M."/>
            <person name="Makiuchi T."/>
            <person name="Komiyama T."/>
            <person name="Shiina T."/>
            <person name="Osaki K."/>
            <person name="Tachibana H."/>
        </authorList>
    </citation>
    <scope>NUCLEOTIDE SEQUENCE [LARGE SCALE GENOMIC DNA]</scope>
    <source>
        <strain evidence="1 2">P19-061405</strain>
    </source>
</reference>
<comment type="caution">
    <text evidence="1">The sequence shown here is derived from an EMBL/GenBank/DDBJ whole genome shotgun (WGS) entry which is preliminary data.</text>
</comment>
<gene>
    <name evidence="1" type="ORF">ENUP19_0003G0054</name>
</gene>
<accession>A0ABQ0D7D6</accession>
<organism evidence="1 2">
    <name type="scientific">Entamoeba nuttalli</name>
    <dbReference type="NCBI Taxonomy" id="412467"/>
    <lineage>
        <taxon>Eukaryota</taxon>
        <taxon>Amoebozoa</taxon>
        <taxon>Evosea</taxon>
        <taxon>Archamoebae</taxon>
        <taxon>Mastigamoebida</taxon>
        <taxon>Entamoebidae</taxon>
        <taxon>Entamoeba</taxon>
    </lineage>
</organism>
<evidence type="ECO:0000313" key="1">
    <source>
        <dbReference type="EMBL" id="GAB1218766.1"/>
    </source>
</evidence>
<protein>
    <recommendedName>
        <fullName evidence="3">TATA-binding protein-associated phosphoprotein</fullName>
    </recommendedName>
</protein>
<evidence type="ECO:0000313" key="2">
    <source>
        <dbReference type="Proteomes" id="UP001628156"/>
    </source>
</evidence>
<name>A0ABQ0D7D6_9EUKA</name>
<keyword evidence="2" id="KW-1185">Reference proteome</keyword>
<sequence>MQTDKTKMEKKNKRQKKINDAFFKLRTYQVYQQGVLLVLLNNHFEITLQIPTKRSVVTRQYFKINELRRGNDSIKVEEYVEQRCKEKYLQDLSNGIAEKTARRRYDTNKITEQLHLLIDLLTEFGYRFVSKRTSGKKGAQIVETIQKVISPNVTILNKEIPTIGVQTNDYLTHHCFDLKCAVIQRCDSSFLSNLSV</sequence>
<evidence type="ECO:0008006" key="3">
    <source>
        <dbReference type="Google" id="ProtNLM"/>
    </source>
</evidence>
<dbReference type="Proteomes" id="UP001628156">
    <property type="component" value="Unassembled WGS sequence"/>
</dbReference>
<dbReference type="EMBL" id="BAAFRS010000003">
    <property type="protein sequence ID" value="GAB1218766.1"/>
    <property type="molecule type" value="Genomic_DNA"/>
</dbReference>
<proteinExistence type="predicted"/>